<proteinExistence type="inferred from homology"/>
<keyword evidence="2" id="KW-1003">Cell membrane</keyword>
<comment type="subcellular location">
    <subcellularLocation>
        <location evidence="1">Cell membrane</location>
        <topology evidence="1">Multi-pass membrane protein</topology>
    </subcellularLocation>
</comment>
<evidence type="ECO:0000313" key="10">
    <source>
        <dbReference type="EMBL" id="GMA33938.1"/>
    </source>
</evidence>
<evidence type="ECO:0008006" key="12">
    <source>
        <dbReference type="Google" id="ProtNLM"/>
    </source>
</evidence>
<comment type="similarity">
    <text evidence="6">Belongs to the ThrE exporter (TC 2.A.79) family.</text>
</comment>
<evidence type="ECO:0000256" key="4">
    <source>
        <dbReference type="ARBA" id="ARBA00022989"/>
    </source>
</evidence>
<feature type="transmembrane region" description="Helical" evidence="7">
    <location>
        <begin position="372"/>
        <end position="389"/>
    </location>
</feature>
<protein>
    <recommendedName>
        <fullName evidence="12">Threonine/serine exporter family protein</fullName>
    </recommendedName>
</protein>
<dbReference type="Pfam" id="PF06738">
    <property type="entry name" value="ThrE"/>
    <property type="match status" value="1"/>
</dbReference>
<dbReference type="PANTHER" id="PTHR34390">
    <property type="entry name" value="UPF0442 PROTEIN YJJB-RELATED"/>
    <property type="match status" value="1"/>
</dbReference>
<dbReference type="InterPro" id="IPR024528">
    <property type="entry name" value="ThrE_2"/>
</dbReference>
<dbReference type="Proteomes" id="UP001157125">
    <property type="component" value="Unassembled WGS sequence"/>
</dbReference>
<feature type="domain" description="Threonine/serine exporter-like N-terminal" evidence="8">
    <location>
        <begin position="33"/>
        <end position="275"/>
    </location>
</feature>
<evidence type="ECO:0000256" key="7">
    <source>
        <dbReference type="SAM" id="Phobius"/>
    </source>
</evidence>
<dbReference type="PANTHER" id="PTHR34390:SF2">
    <property type="entry name" value="SUCCINATE TRANSPORTER SUBUNIT YJJP-RELATED"/>
    <property type="match status" value="1"/>
</dbReference>
<dbReference type="InterPro" id="IPR050539">
    <property type="entry name" value="ThrE_Dicarb/AminoAcid_Exp"/>
</dbReference>
<dbReference type="InterPro" id="IPR010619">
    <property type="entry name" value="ThrE-like_N"/>
</dbReference>
<keyword evidence="5 7" id="KW-0472">Membrane</keyword>
<evidence type="ECO:0000256" key="6">
    <source>
        <dbReference type="ARBA" id="ARBA00034125"/>
    </source>
</evidence>
<feature type="transmembrane region" description="Helical" evidence="7">
    <location>
        <begin position="401"/>
        <end position="425"/>
    </location>
</feature>
<dbReference type="RefSeq" id="WP_284327129.1">
    <property type="nucleotide sequence ID" value="NZ_BSUN01000001.1"/>
</dbReference>
<feature type="transmembrane region" description="Helical" evidence="7">
    <location>
        <begin position="160"/>
        <end position="177"/>
    </location>
</feature>
<evidence type="ECO:0000256" key="5">
    <source>
        <dbReference type="ARBA" id="ARBA00023136"/>
    </source>
</evidence>
<accession>A0ABQ6I7W4</accession>
<evidence type="ECO:0000313" key="11">
    <source>
        <dbReference type="Proteomes" id="UP001157125"/>
    </source>
</evidence>
<organism evidence="10 11">
    <name type="scientific">Demequina litorisediminis</name>
    <dbReference type="NCBI Taxonomy" id="1849022"/>
    <lineage>
        <taxon>Bacteria</taxon>
        <taxon>Bacillati</taxon>
        <taxon>Actinomycetota</taxon>
        <taxon>Actinomycetes</taxon>
        <taxon>Micrococcales</taxon>
        <taxon>Demequinaceae</taxon>
        <taxon>Demequina</taxon>
    </lineage>
</organism>
<feature type="transmembrane region" description="Helical" evidence="7">
    <location>
        <begin position="346"/>
        <end position="365"/>
    </location>
</feature>
<evidence type="ECO:0000259" key="8">
    <source>
        <dbReference type="Pfam" id="PF06738"/>
    </source>
</evidence>
<dbReference type="EMBL" id="BSUN01000001">
    <property type="protein sequence ID" value="GMA33938.1"/>
    <property type="molecule type" value="Genomic_DNA"/>
</dbReference>
<evidence type="ECO:0000256" key="2">
    <source>
        <dbReference type="ARBA" id="ARBA00022475"/>
    </source>
</evidence>
<name>A0ABQ6I7W4_9MICO</name>
<feature type="transmembrane region" description="Helical" evidence="7">
    <location>
        <begin position="297"/>
        <end position="315"/>
    </location>
</feature>
<evidence type="ECO:0000256" key="1">
    <source>
        <dbReference type="ARBA" id="ARBA00004651"/>
    </source>
</evidence>
<feature type="transmembrane region" description="Helical" evidence="7">
    <location>
        <begin position="189"/>
        <end position="211"/>
    </location>
</feature>
<keyword evidence="11" id="KW-1185">Reference proteome</keyword>
<dbReference type="Pfam" id="PF12821">
    <property type="entry name" value="ThrE_2"/>
    <property type="match status" value="1"/>
</dbReference>
<reference evidence="11" key="1">
    <citation type="journal article" date="2019" name="Int. J. Syst. Evol. Microbiol.">
        <title>The Global Catalogue of Microorganisms (GCM) 10K type strain sequencing project: providing services to taxonomists for standard genome sequencing and annotation.</title>
        <authorList>
            <consortium name="The Broad Institute Genomics Platform"/>
            <consortium name="The Broad Institute Genome Sequencing Center for Infectious Disease"/>
            <person name="Wu L."/>
            <person name="Ma J."/>
        </authorList>
    </citation>
    <scope>NUCLEOTIDE SEQUENCE [LARGE SCALE GENOMIC DNA]</scope>
    <source>
        <strain evidence="11">NBRC 112299</strain>
    </source>
</reference>
<keyword evidence="3 7" id="KW-0812">Transmembrane</keyword>
<gene>
    <name evidence="10" type="ORF">GCM10025876_01420</name>
</gene>
<feature type="transmembrane region" description="Helical" evidence="7">
    <location>
        <begin position="223"/>
        <end position="246"/>
    </location>
</feature>
<sequence>MSDEQERPDDTQVRSVNEIEESLEPVTLIEQSRVILRVGRMMLAAGTAAYRVKQAMAAVSHSLGVHEHSNHVSMTAISATSHRGKIFRTEVTENRSFAVNVDRLAHLDRMRRTLPERTSPQEVHRALDEIEGRGALYPGWVNSAVAGVACGAFAVLNGGVPWEVLIVFLAAMAGQQVRRTLAHRHFNTFGVTLVAAAVATALYAAGIALVGAVTSGPDLTIHAAGYISSVLFLLPGFALITGALDMAKNDVQSGIQRIVYATMLVMAAGVSVWAVSLVTSLETAPRVVEHASLGVDLLLWAVPSFLGVLGFALMFNSPWRLALTAAGIGGVANTARLWSVDAGLEIQAATTLACLLVGCLAALAARGGRFPVITLSVPAVLVMIPGVPAHEALVALNSGDYISAAAGMLEVSVIMVSIMVGLVAAKLVTDREWATGS</sequence>
<comment type="caution">
    <text evidence="10">The sequence shown here is derived from an EMBL/GenBank/DDBJ whole genome shotgun (WGS) entry which is preliminary data.</text>
</comment>
<evidence type="ECO:0000259" key="9">
    <source>
        <dbReference type="Pfam" id="PF12821"/>
    </source>
</evidence>
<feature type="domain" description="Threonine/Serine exporter ThrE" evidence="9">
    <location>
        <begin position="303"/>
        <end position="427"/>
    </location>
</feature>
<evidence type="ECO:0000256" key="3">
    <source>
        <dbReference type="ARBA" id="ARBA00022692"/>
    </source>
</evidence>
<keyword evidence="4 7" id="KW-1133">Transmembrane helix</keyword>
<feature type="transmembrane region" description="Helical" evidence="7">
    <location>
        <begin position="258"/>
        <end position="277"/>
    </location>
</feature>